<comment type="caution">
    <text evidence="2">The sequence shown here is derived from an EMBL/GenBank/DDBJ whole genome shotgun (WGS) entry which is preliminary data.</text>
</comment>
<gene>
    <name evidence="2" type="ORF">AWR36_007125</name>
</gene>
<feature type="signal peptide" evidence="1">
    <location>
        <begin position="1"/>
        <end position="16"/>
    </location>
</feature>
<keyword evidence="3" id="KW-1185">Reference proteome</keyword>
<organism evidence="2 3">
    <name type="scientific">Microbulbifer flavimaris</name>
    <dbReference type="NCBI Taxonomy" id="1781068"/>
    <lineage>
        <taxon>Bacteria</taxon>
        <taxon>Pseudomonadati</taxon>
        <taxon>Pseudomonadota</taxon>
        <taxon>Gammaproteobacteria</taxon>
        <taxon>Cellvibrionales</taxon>
        <taxon>Microbulbiferaceae</taxon>
        <taxon>Microbulbifer</taxon>
    </lineage>
</organism>
<proteinExistence type="predicted"/>
<reference evidence="2" key="1">
    <citation type="submission" date="2017-08" db="EMBL/GenBank/DDBJ databases">
        <title>Microbulbifer marisrubri sp. nov., a halophilic alphaproteobacterium isolated from marine sediment of the Yellow Sea, China.</title>
        <authorList>
            <person name="Zhang G."/>
            <person name="Xiong Q."/>
        </authorList>
    </citation>
    <scope>NUCLEOTIDE SEQUENCE [LARGE SCALE GENOMIC DNA]</scope>
    <source>
        <strain evidence="2">WRN-8</strain>
    </source>
</reference>
<keyword evidence="1" id="KW-0732">Signal</keyword>
<dbReference type="EMBL" id="LRFG02000002">
    <property type="protein sequence ID" value="PCO05774.1"/>
    <property type="molecule type" value="Genomic_DNA"/>
</dbReference>
<sequence length="271" mass="30277">MLLSLILLLGTGSASAVNTTASTQVQILPPVQMGQLERERTIRVYLPAGYHTSGQRYPVLYMHDGQNLFDDATAYAGEWGVDETLAALQADRGLALIVVGIDHGGEARINELKPFDHPEYGPGEGEAYLHFLVEELKPRIDTEFRTLADRQHTAIMGSSLGGLISHVAITRYSGTFSRAGIFSPAYWIAPEFYQEARHPLPADSRLYLLMGGREGDEMVSNYRRMTALLKDTQDAAILHRLVPSGEHTEQFWRNELKAAIEWLLFHEKSPR</sequence>
<dbReference type="InterPro" id="IPR000801">
    <property type="entry name" value="Esterase-like"/>
</dbReference>
<dbReference type="InterPro" id="IPR029058">
    <property type="entry name" value="AB_hydrolase_fold"/>
</dbReference>
<dbReference type="PANTHER" id="PTHR48098">
    <property type="entry name" value="ENTEROCHELIN ESTERASE-RELATED"/>
    <property type="match status" value="1"/>
</dbReference>
<dbReference type="SUPFAM" id="SSF53474">
    <property type="entry name" value="alpha/beta-Hydrolases"/>
    <property type="match status" value="1"/>
</dbReference>
<dbReference type="Proteomes" id="UP000218427">
    <property type="component" value="Unassembled WGS sequence"/>
</dbReference>
<evidence type="ECO:0000313" key="3">
    <source>
        <dbReference type="Proteomes" id="UP000218427"/>
    </source>
</evidence>
<protein>
    <submittedName>
        <fullName evidence="2">Esterase</fullName>
    </submittedName>
</protein>
<dbReference type="Gene3D" id="3.40.50.1820">
    <property type="entry name" value="alpha/beta hydrolase"/>
    <property type="match status" value="1"/>
</dbReference>
<accession>A0ABX4I059</accession>
<evidence type="ECO:0000256" key="1">
    <source>
        <dbReference type="SAM" id="SignalP"/>
    </source>
</evidence>
<feature type="chain" id="PRO_5045147033" evidence="1">
    <location>
        <begin position="17"/>
        <end position="271"/>
    </location>
</feature>
<evidence type="ECO:0000313" key="2">
    <source>
        <dbReference type="EMBL" id="PCO05774.1"/>
    </source>
</evidence>
<name>A0ABX4I059_9GAMM</name>
<dbReference type="Pfam" id="PF00756">
    <property type="entry name" value="Esterase"/>
    <property type="match status" value="1"/>
</dbReference>
<dbReference type="PANTHER" id="PTHR48098:SF6">
    <property type="entry name" value="FERRI-BACILLIBACTIN ESTERASE BESA"/>
    <property type="match status" value="1"/>
</dbReference>
<dbReference type="InterPro" id="IPR050583">
    <property type="entry name" value="Mycobacterial_A85_antigen"/>
</dbReference>